<evidence type="ECO:0000259" key="2">
    <source>
        <dbReference type="Pfam" id="PF00437"/>
    </source>
</evidence>
<evidence type="ECO:0000313" key="4">
    <source>
        <dbReference type="Proteomes" id="UP000017822"/>
    </source>
</evidence>
<dbReference type="SUPFAM" id="SSF52540">
    <property type="entry name" value="P-loop containing nucleoside triphosphate hydrolases"/>
    <property type="match status" value="1"/>
</dbReference>
<dbReference type="AlphaFoldDB" id="V4QLE4"/>
<dbReference type="RefSeq" id="WP_023444241.1">
    <property type="nucleotide sequence ID" value="NZ_AOFQ01000011.1"/>
</dbReference>
<dbReference type="InterPro" id="IPR001482">
    <property type="entry name" value="T2SS/T4SS_dom"/>
</dbReference>
<proteinExistence type="inferred from homology"/>
<name>V4QLE4_STUCH</name>
<comment type="similarity">
    <text evidence="1">Belongs to the GSP E family.</text>
</comment>
<dbReference type="InterPro" id="IPR050921">
    <property type="entry name" value="T4SS_GSP_E_ATPase"/>
</dbReference>
<dbReference type="PANTHER" id="PTHR30486">
    <property type="entry name" value="TWITCHING MOTILITY PROTEIN PILT"/>
    <property type="match status" value="1"/>
</dbReference>
<dbReference type="CDD" id="cd01130">
    <property type="entry name" value="VirB11-like_ATPase"/>
    <property type="match status" value="1"/>
</dbReference>
<organism evidence="3 4">
    <name type="scientific">Stutzerimonas chloritidismutans AW-1</name>
    <dbReference type="NCBI Taxonomy" id="1263865"/>
    <lineage>
        <taxon>Bacteria</taxon>
        <taxon>Pseudomonadati</taxon>
        <taxon>Pseudomonadota</taxon>
        <taxon>Gammaproteobacteria</taxon>
        <taxon>Pseudomonadales</taxon>
        <taxon>Pseudomonadaceae</taxon>
        <taxon>Stutzerimonas</taxon>
    </lineage>
</organism>
<dbReference type="PATRIC" id="fig|1263865.4.peg.797"/>
<evidence type="ECO:0000313" key="3">
    <source>
        <dbReference type="EMBL" id="ESR00679.1"/>
    </source>
</evidence>
<dbReference type="InterPro" id="IPR027417">
    <property type="entry name" value="P-loop_NTPase"/>
</dbReference>
<reference evidence="3 4" key="1">
    <citation type="submission" date="2013-07" db="EMBL/GenBank/DDBJ databases">
        <authorList>
            <person name="Schaap P.J."/>
            <person name="Mehboob F."/>
            <person name="Oosterkamp M.J."/>
            <person name="de Vos W.M."/>
            <person name="Stams A.J.M."/>
            <person name="Koehorst J.J."/>
        </authorList>
    </citation>
    <scope>NUCLEOTIDE SEQUENCE [LARGE SCALE GENOMIC DNA]</scope>
    <source>
        <strain evidence="3 4">AW-1</strain>
    </source>
</reference>
<dbReference type="Proteomes" id="UP000017822">
    <property type="component" value="Unassembled WGS sequence"/>
</dbReference>
<evidence type="ECO:0000256" key="1">
    <source>
        <dbReference type="ARBA" id="ARBA00006611"/>
    </source>
</evidence>
<protein>
    <recommendedName>
        <fullName evidence="2">Bacterial type II secretion system protein E domain-containing protein</fullName>
    </recommendedName>
</protein>
<dbReference type="Pfam" id="PF00437">
    <property type="entry name" value="T2SSE"/>
    <property type="match status" value="1"/>
</dbReference>
<dbReference type="Gene3D" id="3.30.450.90">
    <property type="match status" value="1"/>
</dbReference>
<dbReference type="PANTHER" id="PTHR30486:SF6">
    <property type="entry name" value="TYPE IV PILUS RETRACTATION ATPASE PILT"/>
    <property type="match status" value="1"/>
</dbReference>
<accession>V4QLE4</accession>
<sequence length="342" mass="38169">MSMIETAVGSVSENDRRGWDLLLHYFEPLMPYYEDEAVTEIMVNRYDEIWIERGGRLERVEATFGSERALQELIYQIANRLNQLVDEDNPILDARFPDGSRLCCTLPAVSPGGSTITLRCKPRVSYTFEDLVGFGALTQEMVDYIGERVRAGDTMLVSGNTGSGKTTVLRACATFIDPRERVISAEDTMELHLKQMLPGAVEHEAPKRRPKEGVQPITLAALIKLMLRERPDRGWVGEIRDAAAADAFLQLSNTGHTGGASSLHANGPGDAVRRIQYMIASAGLVSYELAGHQVLGGVQLLIHCARSYKWGRKVTHICRIEDEKIIPIFLFDEERLEHVRAT</sequence>
<feature type="domain" description="Bacterial type II secretion system protein E" evidence="2">
    <location>
        <begin position="28"/>
        <end position="289"/>
    </location>
</feature>
<dbReference type="GO" id="GO:0016887">
    <property type="term" value="F:ATP hydrolysis activity"/>
    <property type="evidence" value="ECO:0007669"/>
    <property type="project" value="InterPro"/>
</dbReference>
<gene>
    <name evidence="3" type="ORF">F753_04055</name>
</gene>
<comment type="caution">
    <text evidence="3">The sequence shown here is derived from an EMBL/GenBank/DDBJ whole genome shotgun (WGS) entry which is preliminary data.</text>
</comment>
<dbReference type="Gene3D" id="3.40.50.300">
    <property type="entry name" value="P-loop containing nucleotide triphosphate hydrolases"/>
    <property type="match status" value="1"/>
</dbReference>
<dbReference type="EMBL" id="AOFQ01000011">
    <property type="protein sequence ID" value="ESR00679.1"/>
    <property type="molecule type" value="Genomic_DNA"/>
</dbReference>